<accession>A0A5N5GBX2</accession>
<keyword evidence="2" id="KW-0812">Transmembrane</keyword>
<feature type="domain" description="Trichome birefringence-like C-terminal" evidence="4">
    <location>
        <begin position="89"/>
        <end position="245"/>
    </location>
</feature>
<keyword evidence="6" id="KW-1185">Reference proteome</keyword>
<gene>
    <name evidence="5" type="ORF">D8674_034973</name>
</gene>
<dbReference type="InterPro" id="IPR026057">
    <property type="entry name" value="TBL_C"/>
</dbReference>
<proteinExistence type="inferred from homology"/>
<reference evidence="6" key="2">
    <citation type="submission" date="2019-10" db="EMBL/GenBank/DDBJ databases">
        <title>A de novo genome assembly of a pear dwarfing rootstock.</title>
        <authorList>
            <person name="Wang F."/>
            <person name="Wang J."/>
            <person name="Li S."/>
            <person name="Zhang Y."/>
            <person name="Fang M."/>
            <person name="Ma L."/>
            <person name="Zhao Y."/>
            <person name="Jiang S."/>
        </authorList>
    </citation>
    <scope>NUCLEOTIDE SEQUENCE [LARGE SCALE GENOMIC DNA]</scope>
</reference>
<evidence type="ECO:0000256" key="1">
    <source>
        <dbReference type="ARBA" id="ARBA00007727"/>
    </source>
</evidence>
<keyword evidence="3" id="KW-0732">Signal</keyword>
<reference evidence="5 6" key="3">
    <citation type="submission" date="2019-11" db="EMBL/GenBank/DDBJ databases">
        <title>A de novo genome assembly of a pear dwarfing rootstock.</title>
        <authorList>
            <person name="Wang F."/>
            <person name="Wang J."/>
            <person name="Li S."/>
            <person name="Zhang Y."/>
            <person name="Fang M."/>
            <person name="Ma L."/>
            <person name="Zhao Y."/>
            <person name="Jiang S."/>
        </authorList>
    </citation>
    <scope>NUCLEOTIDE SEQUENCE [LARGE SCALE GENOMIC DNA]</scope>
    <source>
        <strain evidence="5">S2</strain>
        <tissue evidence="5">Leaf</tissue>
    </source>
</reference>
<name>A0A5N5GBX2_9ROSA</name>
<reference evidence="5 6" key="1">
    <citation type="submission" date="2019-09" db="EMBL/GenBank/DDBJ databases">
        <authorList>
            <person name="Ou C."/>
        </authorList>
    </citation>
    <scope>NUCLEOTIDE SEQUENCE [LARGE SCALE GENOMIC DNA]</scope>
    <source>
        <strain evidence="5">S2</strain>
        <tissue evidence="5">Leaf</tissue>
    </source>
</reference>
<protein>
    <submittedName>
        <fullName evidence="5">Protein trichome birefringence-like 43</fullName>
    </submittedName>
</protein>
<dbReference type="Pfam" id="PF13839">
    <property type="entry name" value="PC-Esterase"/>
    <property type="match status" value="2"/>
</dbReference>
<dbReference type="EMBL" id="SMOL01000458">
    <property type="protein sequence ID" value="KAB2612657.1"/>
    <property type="molecule type" value="Genomic_DNA"/>
</dbReference>
<evidence type="ECO:0000313" key="6">
    <source>
        <dbReference type="Proteomes" id="UP000327157"/>
    </source>
</evidence>
<feature type="transmembrane region" description="Helical" evidence="2">
    <location>
        <begin position="75"/>
        <end position="92"/>
    </location>
</feature>
<keyword evidence="2" id="KW-0472">Membrane</keyword>
<feature type="signal peptide" evidence="3">
    <location>
        <begin position="1"/>
        <end position="23"/>
    </location>
</feature>
<feature type="chain" id="PRO_5024339639" evidence="3">
    <location>
        <begin position="24"/>
        <end position="363"/>
    </location>
</feature>
<comment type="similarity">
    <text evidence="1">Belongs to the PC-esterase family. TBL subfamily.</text>
</comment>
<keyword evidence="2" id="KW-1133">Transmembrane helix</keyword>
<evidence type="ECO:0000256" key="2">
    <source>
        <dbReference type="SAM" id="Phobius"/>
    </source>
</evidence>
<organism evidence="5 6">
    <name type="scientific">Pyrus ussuriensis x Pyrus communis</name>
    <dbReference type="NCBI Taxonomy" id="2448454"/>
    <lineage>
        <taxon>Eukaryota</taxon>
        <taxon>Viridiplantae</taxon>
        <taxon>Streptophyta</taxon>
        <taxon>Embryophyta</taxon>
        <taxon>Tracheophyta</taxon>
        <taxon>Spermatophyta</taxon>
        <taxon>Magnoliopsida</taxon>
        <taxon>eudicotyledons</taxon>
        <taxon>Gunneridae</taxon>
        <taxon>Pentapetalae</taxon>
        <taxon>rosids</taxon>
        <taxon>fabids</taxon>
        <taxon>Rosales</taxon>
        <taxon>Rosaceae</taxon>
        <taxon>Amygdaloideae</taxon>
        <taxon>Maleae</taxon>
        <taxon>Pyrus</taxon>
    </lineage>
</organism>
<dbReference type="AlphaFoldDB" id="A0A5N5GBX2"/>
<dbReference type="GO" id="GO:0016413">
    <property type="term" value="F:O-acetyltransferase activity"/>
    <property type="evidence" value="ECO:0007669"/>
    <property type="project" value="InterPro"/>
</dbReference>
<comment type="caution">
    <text evidence="5">The sequence shown here is derived from an EMBL/GenBank/DDBJ whole genome shotgun (WGS) entry which is preliminary data.</text>
</comment>
<dbReference type="GO" id="GO:0005794">
    <property type="term" value="C:Golgi apparatus"/>
    <property type="evidence" value="ECO:0007669"/>
    <property type="project" value="TreeGrafter"/>
</dbReference>
<evidence type="ECO:0000259" key="4">
    <source>
        <dbReference type="Pfam" id="PF13839"/>
    </source>
</evidence>
<evidence type="ECO:0000313" key="5">
    <source>
        <dbReference type="EMBL" id="KAB2612657.1"/>
    </source>
</evidence>
<dbReference type="Proteomes" id="UP000327157">
    <property type="component" value="Chromosome 9"/>
</dbReference>
<dbReference type="InterPro" id="IPR029962">
    <property type="entry name" value="TBL"/>
</dbReference>
<dbReference type="PANTHER" id="PTHR32285:SF149">
    <property type="entry name" value="TRICHOME BIREFRINGENCE-LIKE N-TERMINAL DOMAIN-CONTAINING PROTEIN"/>
    <property type="match status" value="1"/>
</dbReference>
<dbReference type="OrthoDB" id="630188at2759"/>
<evidence type="ECO:0000256" key="3">
    <source>
        <dbReference type="SAM" id="SignalP"/>
    </source>
</evidence>
<dbReference type="PANTHER" id="PTHR32285">
    <property type="entry name" value="PROTEIN TRICHOME BIREFRINGENCE-LIKE 9-RELATED"/>
    <property type="match status" value="1"/>
</dbReference>
<feature type="domain" description="Trichome birefringence-like C-terminal" evidence="4">
    <location>
        <begin position="323"/>
        <end position="358"/>
    </location>
</feature>
<sequence>MGTSISATVVAALVFCLFYQIQGKYAFGGGDNINATKNVVRIGSCDIFRGKGVYDRSYPLYTSTEFRLLNETLHATYYYVCFIIICTCRIDYRSFLQRFRGKCVLFVGDSLSLNQWQSLACIIHKSLPEAKYNLVKIGSLSELKFPEYDVSIMLSHNAFLVDIVLEGSQHVQVLDSIQSGNFWRSFDVLVFDTWHWWLHTGRKQPYVRDYIIHTHTHTHTQIYIYTYILFWLHKLLEVVYTYIIQVHALHFILYDNHTHIQRHSIITSINNVDHHIINNTYYIPREWGDSKSENCLGQTQPLLGSQYPGGSHPAEFVLKKVLRNGHPSAYGFGCRRGTDGTHRCLPGVPDTWNQILLAGLFQS</sequence>